<evidence type="ECO:0000313" key="6">
    <source>
        <dbReference type="Proteomes" id="UP000224006"/>
    </source>
</evidence>
<feature type="region of interest" description="Disordered" evidence="4">
    <location>
        <begin position="1"/>
        <end position="167"/>
    </location>
</feature>
<dbReference type="Pfam" id="PF04889">
    <property type="entry name" value="Cwf_Cwc_15"/>
    <property type="match status" value="2"/>
</dbReference>
<reference evidence="5 6" key="1">
    <citation type="submission" date="2017-09" db="EMBL/GenBank/DDBJ databases">
        <title>Genome sequencing of Besnoitia besnoiti strain Bb-Ger1.</title>
        <authorList>
            <person name="Schares G."/>
            <person name="Venepally P."/>
            <person name="Lorenzi H.A."/>
        </authorList>
    </citation>
    <scope>NUCLEOTIDE SEQUENCE [LARGE SCALE GENOMIC DNA]</scope>
    <source>
        <strain evidence="5 6">Bb-Ger1</strain>
    </source>
</reference>
<proteinExistence type="inferred from homology"/>
<dbReference type="AlphaFoldDB" id="A0A2A9MHI2"/>
<keyword evidence="2" id="KW-0507">mRNA processing</keyword>
<evidence type="ECO:0000256" key="2">
    <source>
        <dbReference type="ARBA" id="ARBA00022664"/>
    </source>
</evidence>
<keyword evidence="3" id="KW-0508">mRNA splicing</keyword>
<dbReference type="STRING" id="94643.A0A2A9MHI2"/>
<gene>
    <name evidence="5" type="ORF">BESB_053720</name>
</gene>
<evidence type="ECO:0000256" key="4">
    <source>
        <dbReference type="SAM" id="MobiDB-lite"/>
    </source>
</evidence>
<keyword evidence="6" id="KW-1185">Reference proteome</keyword>
<dbReference type="VEuPathDB" id="ToxoDB:BESB_053720"/>
<dbReference type="OrthoDB" id="30179at2759"/>
<dbReference type="PANTHER" id="PTHR12718">
    <property type="entry name" value="CELL CYCLE CONTROL PROTEIN CWF15"/>
    <property type="match status" value="1"/>
</dbReference>
<evidence type="ECO:0000256" key="1">
    <source>
        <dbReference type="ARBA" id="ARBA00006644"/>
    </source>
</evidence>
<dbReference type="RefSeq" id="XP_029219730.1">
    <property type="nucleotide sequence ID" value="XM_029363807.1"/>
</dbReference>
<comment type="similarity">
    <text evidence="1">Belongs to the CWC15 family.</text>
</comment>
<evidence type="ECO:0000256" key="3">
    <source>
        <dbReference type="ARBA" id="ARBA00023187"/>
    </source>
</evidence>
<dbReference type="GeneID" id="40310301"/>
<evidence type="ECO:0000313" key="5">
    <source>
        <dbReference type="EMBL" id="PFH35721.1"/>
    </source>
</evidence>
<protein>
    <submittedName>
        <fullName evidence="5">Cwf15/Cwc15 cell cycle control protein</fullName>
    </submittedName>
</protein>
<dbReference type="KEGG" id="bbes:BESB_053720"/>
<organism evidence="5 6">
    <name type="scientific">Besnoitia besnoiti</name>
    <name type="common">Apicomplexan protozoan</name>
    <dbReference type="NCBI Taxonomy" id="94643"/>
    <lineage>
        <taxon>Eukaryota</taxon>
        <taxon>Sar</taxon>
        <taxon>Alveolata</taxon>
        <taxon>Apicomplexa</taxon>
        <taxon>Conoidasida</taxon>
        <taxon>Coccidia</taxon>
        <taxon>Eucoccidiorida</taxon>
        <taxon>Eimeriorina</taxon>
        <taxon>Sarcocystidae</taxon>
        <taxon>Besnoitia</taxon>
    </lineage>
</organism>
<dbReference type="GO" id="GO:0071013">
    <property type="term" value="C:catalytic step 2 spliceosome"/>
    <property type="evidence" value="ECO:0007669"/>
    <property type="project" value="TreeGrafter"/>
</dbReference>
<feature type="compositionally biased region" description="Basic and acidic residues" evidence="4">
    <location>
        <begin position="53"/>
        <end position="76"/>
    </location>
</feature>
<dbReference type="EMBL" id="NWUJ01000004">
    <property type="protein sequence ID" value="PFH35721.1"/>
    <property type="molecule type" value="Genomic_DNA"/>
</dbReference>
<feature type="compositionally biased region" description="Acidic residues" evidence="4">
    <location>
        <begin position="107"/>
        <end position="118"/>
    </location>
</feature>
<dbReference type="PANTHER" id="PTHR12718:SF2">
    <property type="entry name" value="SPLICEOSOME-ASSOCIATED PROTEIN CWC15 HOMOLOG"/>
    <property type="match status" value="1"/>
</dbReference>
<dbReference type="GO" id="GO:0003723">
    <property type="term" value="F:RNA binding"/>
    <property type="evidence" value="ECO:0007669"/>
    <property type="project" value="TreeGrafter"/>
</dbReference>
<comment type="caution">
    <text evidence="5">The sequence shown here is derived from an EMBL/GenBank/DDBJ whole genome shotgun (WGS) entry which is preliminary data.</text>
</comment>
<dbReference type="InterPro" id="IPR006973">
    <property type="entry name" value="Cwf_Cwc_15"/>
</dbReference>
<sequence length="212" mass="24101">MTTAHRPTWHQALGGEHQGGNRLVATRKVSAKDQPGNLTLKTRKAAQAPQTSDRSELRAQLEAKEKKALVDRKKAESTLTALPADYDNPFPEDADDVDAPAPPSEASSDDDDDSDEEEALLRELEKIKKERMEEERAKQAAEEKKRQAEQQERMLRANPLLMGEGGGAVKRRWDDEVVFRNQAKNEPKAKRQFINDPVRSEFHKKFLSKYIW</sequence>
<feature type="compositionally biased region" description="Basic and acidic residues" evidence="4">
    <location>
        <begin position="119"/>
        <end position="155"/>
    </location>
</feature>
<dbReference type="Proteomes" id="UP000224006">
    <property type="component" value="Chromosome IV"/>
</dbReference>
<dbReference type="GO" id="GO:0045292">
    <property type="term" value="P:mRNA cis splicing, via spliceosome"/>
    <property type="evidence" value="ECO:0007669"/>
    <property type="project" value="TreeGrafter"/>
</dbReference>
<accession>A0A2A9MHI2</accession>
<name>A0A2A9MHI2_BESBE</name>